<sequence length="303" mass="34474">MTEHEAVELFRQNLRPELATCSKAIERDIVNKLGRIPLAIPHARYFVNQREMPLKEFLKLICQHPNTMNEFFSRSYGKCLFSWDAPLAWDMWIGEIQTNNPLAWHILVVLSFILADGIHVSFFQQQYGVLQLGDVAGDVPAAIEFLISKSCIKKTPFNVLYMDPVIQRTIRYRSGLDFRLQVERIVSAIASHPPSRPLLRQIVARLVSMDGEHACEFANLIHSCIKHLVEYDTAKGVYRIVYRAVRIIENKLAPPQFANALLVLARCQHKLGFGICATITIRRATSILGPVADTEYVYSASCY</sequence>
<dbReference type="AlphaFoldDB" id="A0A433B474"/>
<evidence type="ECO:0000313" key="2">
    <source>
        <dbReference type="Proteomes" id="UP000268093"/>
    </source>
</evidence>
<dbReference type="EMBL" id="RBNI01016324">
    <property type="protein sequence ID" value="RUP09774.1"/>
    <property type="molecule type" value="Genomic_DNA"/>
</dbReference>
<keyword evidence="2" id="KW-1185">Reference proteome</keyword>
<accession>A0A433B474</accession>
<dbReference type="Proteomes" id="UP000268093">
    <property type="component" value="Unassembled WGS sequence"/>
</dbReference>
<evidence type="ECO:0000313" key="1">
    <source>
        <dbReference type="EMBL" id="RUP09774.1"/>
    </source>
</evidence>
<comment type="caution">
    <text evidence="1">The sequence shown here is derived from an EMBL/GenBank/DDBJ whole genome shotgun (WGS) entry which is preliminary data.</text>
</comment>
<organism evidence="1 2">
    <name type="scientific">Jimgerdemannia flammicorona</name>
    <dbReference type="NCBI Taxonomy" id="994334"/>
    <lineage>
        <taxon>Eukaryota</taxon>
        <taxon>Fungi</taxon>
        <taxon>Fungi incertae sedis</taxon>
        <taxon>Mucoromycota</taxon>
        <taxon>Mucoromycotina</taxon>
        <taxon>Endogonomycetes</taxon>
        <taxon>Endogonales</taxon>
        <taxon>Endogonaceae</taxon>
        <taxon>Jimgerdemannia</taxon>
    </lineage>
</organism>
<name>A0A433B474_9FUNG</name>
<gene>
    <name evidence="1" type="ORF">BC936DRAFT_140044</name>
</gene>
<reference evidence="1 2" key="1">
    <citation type="journal article" date="2018" name="New Phytol.">
        <title>Phylogenomics of Endogonaceae and evolution of mycorrhizas within Mucoromycota.</title>
        <authorList>
            <person name="Chang Y."/>
            <person name="Desiro A."/>
            <person name="Na H."/>
            <person name="Sandor L."/>
            <person name="Lipzen A."/>
            <person name="Clum A."/>
            <person name="Barry K."/>
            <person name="Grigoriev I.V."/>
            <person name="Martin F.M."/>
            <person name="Stajich J.E."/>
            <person name="Smith M.E."/>
            <person name="Bonito G."/>
            <person name="Spatafora J.W."/>
        </authorList>
    </citation>
    <scope>NUCLEOTIDE SEQUENCE [LARGE SCALE GENOMIC DNA]</scope>
    <source>
        <strain evidence="1 2">GMNB39</strain>
    </source>
</reference>
<protein>
    <submittedName>
        <fullName evidence="1">Uncharacterized protein</fullName>
    </submittedName>
</protein>
<proteinExistence type="predicted"/>